<gene>
    <name evidence="4" type="ORF">DEO72_LG9g2168</name>
</gene>
<dbReference type="Proteomes" id="UP000501690">
    <property type="component" value="Linkage Group LG9"/>
</dbReference>
<dbReference type="InterPro" id="IPR007321">
    <property type="entry name" value="Transposase_28"/>
</dbReference>
<dbReference type="EMBL" id="CP039353">
    <property type="protein sequence ID" value="QCE07152.1"/>
    <property type="molecule type" value="Genomic_DNA"/>
</dbReference>
<dbReference type="Pfam" id="PF04195">
    <property type="entry name" value="Transposase_28"/>
    <property type="match status" value="2"/>
</dbReference>
<dbReference type="PANTHER" id="PTHR31099:SF28">
    <property type="entry name" value="F5J5.12"/>
    <property type="match status" value="1"/>
</dbReference>
<feature type="domain" description="Transposase (putative) gypsy type" evidence="3">
    <location>
        <begin position="552"/>
        <end position="606"/>
    </location>
</feature>
<evidence type="ECO:0000259" key="3">
    <source>
        <dbReference type="Pfam" id="PF04195"/>
    </source>
</evidence>
<feature type="region of interest" description="Disordered" evidence="2">
    <location>
        <begin position="739"/>
        <end position="764"/>
    </location>
</feature>
<proteinExistence type="predicted"/>
<organism evidence="4 5">
    <name type="scientific">Vigna unguiculata</name>
    <name type="common">Cowpea</name>
    <dbReference type="NCBI Taxonomy" id="3917"/>
    <lineage>
        <taxon>Eukaryota</taxon>
        <taxon>Viridiplantae</taxon>
        <taxon>Streptophyta</taxon>
        <taxon>Embryophyta</taxon>
        <taxon>Tracheophyta</taxon>
        <taxon>Spermatophyta</taxon>
        <taxon>Magnoliopsida</taxon>
        <taxon>eudicotyledons</taxon>
        <taxon>Gunneridae</taxon>
        <taxon>Pentapetalae</taxon>
        <taxon>rosids</taxon>
        <taxon>fabids</taxon>
        <taxon>Fabales</taxon>
        <taxon>Fabaceae</taxon>
        <taxon>Papilionoideae</taxon>
        <taxon>50 kb inversion clade</taxon>
        <taxon>NPAAA clade</taxon>
        <taxon>indigoferoid/millettioid clade</taxon>
        <taxon>Phaseoleae</taxon>
        <taxon>Vigna</taxon>
    </lineage>
</organism>
<feature type="domain" description="Transposase (putative) gypsy type" evidence="3">
    <location>
        <begin position="72"/>
        <end position="126"/>
    </location>
</feature>
<evidence type="ECO:0000313" key="4">
    <source>
        <dbReference type="EMBL" id="QCE07152.1"/>
    </source>
</evidence>
<feature type="coiled-coil region" evidence="1">
    <location>
        <begin position="850"/>
        <end position="894"/>
    </location>
</feature>
<dbReference type="AlphaFoldDB" id="A0A4D6N2G7"/>
<sequence>MTSYDSQYPWASLSLKRECTSLCTAKRIKAFRDGQALCKDDEKDVIVGLCELDEPVCRDGTLPPIQRFTFIYATFFERLGFRLPFSDFEKDLLTMLNVAPAQLHPNSWGFVRAFQILCAGLDIIPTTPIGRGLLTLFQSSYKGGKGAFLKILALEHNTALLEGFPLYWTRLPTPQGARQMEELTLTEREGCARLEGLEVVFDIRKILDLEYRKVDLKLFIERQMDLSQKELLRRIKQHESNKVGASLRTKGSSSKAIILESEQETTQSDPKLKRKRTEPLNSKALDSTDNVPLSALSLKKSFWDEKFTHLAYGRANNYFPIDDKLLSGRQLSSVQEGLLCNIHQVEASSLFLMGRLEASKRKESKVVSDLAAANKEIEQLRVDLVDFAKLKKTLEDKEAELSVLEAEVDELKSKAESSSAWCQVLEDEKEELADQLCSTLKEGFQLALDQVKILHADIDVSAADITKEIVDGQLVELRFEMTSYDSQYPWASLSLKRECTSLCTAKRIKAFRDGQALCKDDEKDVIVGLCELDEPVCRDGTLPPIQRFTFIYATFFERLGFRLPFSDFEKDLLTMLNVAPAQLHPNSWGFVRAFQILCAGLDIIPTTPIGRGLLTLFQSSYKGGKGAFLKILALEHNTALLEGFPLYWTRLPTPQGARQMEELTLTEREGCARLEGLEVVFDIRKILDLEYRKVDLKLFIERQMDLSQKELLRRIKQHESNKVGASLRTKGSSSKAIILESEQETTQSDPKLKRKRTEPLNSKALDSTDNVPLSALSLKKSFWDEKFTHLAYGRANNYFPIDDKLLSGRQLSSVQEGLLCNIHQVEASSLFLMGRLEASKRKESKVVSDLAAANKEIEQLRVDLVDFAKLKKTLEDKEAELSVLEAEVDELKSKAESSSAWCQVLEDEKEELADQLCSTLKEGFQLALDQVKILHADIDVSAADITKEIVDGQLVELS</sequence>
<accession>A0A4D6N2G7</accession>
<evidence type="ECO:0000256" key="2">
    <source>
        <dbReference type="SAM" id="MobiDB-lite"/>
    </source>
</evidence>
<feature type="coiled-coil region" evidence="1">
    <location>
        <begin position="370"/>
        <end position="414"/>
    </location>
</feature>
<keyword evidence="1" id="KW-0175">Coiled coil</keyword>
<evidence type="ECO:0000313" key="5">
    <source>
        <dbReference type="Proteomes" id="UP000501690"/>
    </source>
</evidence>
<dbReference type="PANTHER" id="PTHR31099">
    <property type="entry name" value="OS06G0165300 PROTEIN"/>
    <property type="match status" value="1"/>
</dbReference>
<evidence type="ECO:0000256" key="1">
    <source>
        <dbReference type="SAM" id="Coils"/>
    </source>
</evidence>
<name>A0A4D6N2G7_VIGUN</name>
<reference evidence="4 5" key="1">
    <citation type="submission" date="2019-04" db="EMBL/GenBank/DDBJ databases">
        <title>An improved genome assembly and genetic linkage map for asparagus bean, Vigna unguiculata ssp. sesquipedialis.</title>
        <authorList>
            <person name="Xia Q."/>
            <person name="Zhang R."/>
            <person name="Dong Y."/>
        </authorList>
    </citation>
    <scope>NUCLEOTIDE SEQUENCE [LARGE SCALE GENOMIC DNA]</scope>
    <source>
        <tissue evidence="4">Leaf</tissue>
    </source>
</reference>
<protein>
    <submittedName>
        <fullName evidence="4">Growth arrest-specific protein 8</fullName>
    </submittedName>
</protein>
<keyword evidence="5" id="KW-1185">Reference proteome</keyword>
<feature type="region of interest" description="Disordered" evidence="2">
    <location>
        <begin position="259"/>
        <end position="284"/>
    </location>
</feature>